<evidence type="ECO:0000313" key="9">
    <source>
        <dbReference type="EMBL" id="MBY8820720.1"/>
    </source>
</evidence>
<feature type="domain" description="HTH merR-type" evidence="8">
    <location>
        <begin position="1"/>
        <end position="69"/>
    </location>
</feature>
<dbReference type="Gene3D" id="1.10.1660.10">
    <property type="match status" value="1"/>
</dbReference>
<dbReference type="InterPro" id="IPR011789">
    <property type="entry name" value="CueR"/>
</dbReference>
<dbReference type="CDD" id="cd01108">
    <property type="entry name" value="HTH_CueR"/>
    <property type="match status" value="1"/>
</dbReference>
<dbReference type="Pfam" id="PF00376">
    <property type="entry name" value="MerR"/>
    <property type="match status" value="1"/>
</dbReference>
<dbReference type="SMART" id="SM00422">
    <property type="entry name" value="HTH_MERR"/>
    <property type="match status" value="1"/>
</dbReference>
<feature type="region of interest" description="Disordered" evidence="7">
    <location>
        <begin position="126"/>
        <end position="165"/>
    </location>
</feature>
<dbReference type="RefSeq" id="WP_222987840.1">
    <property type="nucleotide sequence ID" value="NZ_JAINVV010000001.1"/>
</dbReference>
<comment type="caution">
    <text evidence="9">The sequence shown here is derived from an EMBL/GenBank/DDBJ whole genome shotgun (WGS) entry which is preliminary data.</text>
</comment>
<dbReference type="NCBIfam" id="TIGR02044">
    <property type="entry name" value="CueR"/>
    <property type="match status" value="1"/>
</dbReference>
<dbReference type="InterPro" id="IPR009061">
    <property type="entry name" value="DNA-bd_dom_put_sf"/>
</dbReference>
<keyword evidence="5" id="KW-0804">Transcription</keyword>
<evidence type="ECO:0000313" key="10">
    <source>
        <dbReference type="Proteomes" id="UP000706039"/>
    </source>
</evidence>
<keyword evidence="6" id="KW-0175">Coiled coil</keyword>
<evidence type="ECO:0000256" key="6">
    <source>
        <dbReference type="SAM" id="Coils"/>
    </source>
</evidence>
<protein>
    <submittedName>
        <fullName evidence="9">Cu(I)-responsive transcriptional regulator</fullName>
    </submittedName>
</protein>
<dbReference type="Pfam" id="PF09278">
    <property type="entry name" value="MerR-DNA-bind"/>
    <property type="match status" value="1"/>
</dbReference>
<evidence type="ECO:0000256" key="2">
    <source>
        <dbReference type="ARBA" id="ARBA00022490"/>
    </source>
</evidence>
<dbReference type="SUPFAM" id="SSF46955">
    <property type="entry name" value="Putative DNA-binding domain"/>
    <property type="match status" value="1"/>
</dbReference>
<keyword evidence="3" id="KW-0805">Transcription regulation</keyword>
<dbReference type="PROSITE" id="PS00552">
    <property type="entry name" value="HTH_MERR_1"/>
    <property type="match status" value="1"/>
</dbReference>
<proteinExistence type="predicted"/>
<name>A0ABS7PHE9_9SPHN</name>
<comment type="subcellular location">
    <subcellularLocation>
        <location evidence="1">Cytoplasm</location>
    </subcellularLocation>
</comment>
<evidence type="ECO:0000259" key="8">
    <source>
        <dbReference type="PROSITE" id="PS50937"/>
    </source>
</evidence>
<dbReference type="PRINTS" id="PR00040">
    <property type="entry name" value="HTHMERR"/>
</dbReference>
<sequence>MNIGHASKRSGVSTKMIRYYEQTGLIPKAARQDSGYRDYDDADVHRLRFIRRARDLGFTVGQIGALLELWSDRSRASADVKSFALDHIAQLKEKIAEIEAMVRTLETLADHCHGDDRPECPIIEGLADGNGTFSTPGQREPRHFGQPGEHPARRRSDAARRATHQ</sequence>
<dbReference type="InterPro" id="IPR000551">
    <property type="entry name" value="MerR-type_HTH_dom"/>
</dbReference>
<dbReference type="PANTHER" id="PTHR30204:SF94">
    <property type="entry name" value="HEAVY METAL-DEPENDENT TRANSCRIPTIONAL REGULATOR HI_0293-RELATED"/>
    <property type="match status" value="1"/>
</dbReference>
<dbReference type="InterPro" id="IPR047057">
    <property type="entry name" value="MerR_fam"/>
</dbReference>
<keyword evidence="2" id="KW-0963">Cytoplasm</keyword>
<organism evidence="9 10">
    <name type="scientific">Sphingomonas colocasiae</name>
    <dbReference type="NCBI Taxonomy" id="1848973"/>
    <lineage>
        <taxon>Bacteria</taxon>
        <taxon>Pseudomonadati</taxon>
        <taxon>Pseudomonadota</taxon>
        <taxon>Alphaproteobacteria</taxon>
        <taxon>Sphingomonadales</taxon>
        <taxon>Sphingomonadaceae</taxon>
        <taxon>Sphingomonas</taxon>
    </lineage>
</organism>
<keyword evidence="4" id="KW-0238">DNA-binding</keyword>
<evidence type="ECO:0000256" key="7">
    <source>
        <dbReference type="SAM" id="MobiDB-lite"/>
    </source>
</evidence>
<feature type="compositionally biased region" description="Basic and acidic residues" evidence="7">
    <location>
        <begin position="150"/>
        <end position="165"/>
    </location>
</feature>
<evidence type="ECO:0000256" key="1">
    <source>
        <dbReference type="ARBA" id="ARBA00004496"/>
    </source>
</evidence>
<dbReference type="EMBL" id="JAINVV010000001">
    <property type="protein sequence ID" value="MBY8820720.1"/>
    <property type="molecule type" value="Genomic_DNA"/>
</dbReference>
<dbReference type="InterPro" id="IPR015358">
    <property type="entry name" value="Tscrpt_reg_MerR_DNA-bd"/>
</dbReference>
<dbReference type="PANTHER" id="PTHR30204">
    <property type="entry name" value="REDOX-CYCLING DRUG-SENSING TRANSCRIPTIONAL ACTIVATOR SOXR"/>
    <property type="match status" value="1"/>
</dbReference>
<gene>
    <name evidence="9" type="primary">cueR</name>
    <name evidence="9" type="ORF">K7G82_00355</name>
</gene>
<evidence type="ECO:0000256" key="5">
    <source>
        <dbReference type="ARBA" id="ARBA00023163"/>
    </source>
</evidence>
<dbReference type="PROSITE" id="PS50937">
    <property type="entry name" value="HTH_MERR_2"/>
    <property type="match status" value="1"/>
</dbReference>
<keyword evidence="10" id="KW-1185">Reference proteome</keyword>
<accession>A0ABS7PHE9</accession>
<feature type="coiled-coil region" evidence="6">
    <location>
        <begin position="81"/>
        <end position="108"/>
    </location>
</feature>
<evidence type="ECO:0000256" key="3">
    <source>
        <dbReference type="ARBA" id="ARBA00023015"/>
    </source>
</evidence>
<evidence type="ECO:0000256" key="4">
    <source>
        <dbReference type="ARBA" id="ARBA00023125"/>
    </source>
</evidence>
<reference evidence="9 10" key="1">
    <citation type="submission" date="2021-08" db="EMBL/GenBank/DDBJ databases">
        <authorList>
            <person name="Tuo L."/>
        </authorList>
    </citation>
    <scope>NUCLEOTIDE SEQUENCE [LARGE SCALE GENOMIC DNA]</scope>
    <source>
        <strain evidence="9 10">JCM 31229</strain>
    </source>
</reference>
<dbReference type="Proteomes" id="UP000706039">
    <property type="component" value="Unassembled WGS sequence"/>
</dbReference>